<evidence type="ECO:0000256" key="1">
    <source>
        <dbReference type="SAM" id="MobiDB-lite"/>
    </source>
</evidence>
<feature type="region of interest" description="Disordered" evidence="1">
    <location>
        <begin position="175"/>
        <end position="194"/>
    </location>
</feature>
<evidence type="ECO:0000313" key="2">
    <source>
        <dbReference type="EMBL" id="CAB4008712.1"/>
    </source>
</evidence>
<dbReference type="PANTHER" id="PTHR34239">
    <property type="entry name" value="APPLE DOMAIN-CONTAINING PROTEIN"/>
    <property type="match status" value="1"/>
</dbReference>
<feature type="compositionally biased region" description="Polar residues" evidence="1">
    <location>
        <begin position="114"/>
        <end position="130"/>
    </location>
</feature>
<accession>A0A6S7ISY4</accession>
<feature type="compositionally biased region" description="Acidic residues" evidence="1">
    <location>
        <begin position="92"/>
        <end position="103"/>
    </location>
</feature>
<dbReference type="PANTHER" id="PTHR34239:SF2">
    <property type="entry name" value="TRANSPOSABLE ELEMENT P TRANSPOSASE_THAP9 CONSERVED DOMAIN-CONTAINING PROTEIN"/>
    <property type="match status" value="1"/>
</dbReference>
<feature type="region of interest" description="Disordered" evidence="1">
    <location>
        <begin position="1"/>
        <end position="46"/>
    </location>
</feature>
<proteinExistence type="predicted"/>
<protein>
    <submittedName>
        <fullName evidence="2">Uncharacterized protein</fullName>
    </submittedName>
</protein>
<feature type="compositionally biased region" description="Basic and acidic residues" evidence="1">
    <location>
        <begin position="66"/>
        <end position="77"/>
    </location>
</feature>
<dbReference type="AlphaFoldDB" id="A0A6S7ISY4"/>
<name>A0A6S7ISY4_PARCT</name>
<feature type="compositionally biased region" description="Basic and acidic residues" evidence="1">
    <location>
        <begin position="175"/>
        <end position="192"/>
    </location>
</feature>
<dbReference type="Proteomes" id="UP001152795">
    <property type="component" value="Unassembled WGS sequence"/>
</dbReference>
<gene>
    <name evidence="2" type="ORF">PACLA_8A038572</name>
</gene>
<evidence type="ECO:0000313" key="3">
    <source>
        <dbReference type="Proteomes" id="UP001152795"/>
    </source>
</evidence>
<organism evidence="2 3">
    <name type="scientific">Paramuricea clavata</name>
    <name type="common">Red gorgonian</name>
    <name type="synonym">Violescent sea-whip</name>
    <dbReference type="NCBI Taxonomy" id="317549"/>
    <lineage>
        <taxon>Eukaryota</taxon>
        <taxon>Metazoa</taxon>
        <taxon>Cnidaria</taxon>
        <taxon>Anthozoa</taxon>
        <taxon>Octocorallia</taxon>
        <taxon>Malacalcyonacea</taxon>
        <taxon>Plexauridae</taxon>
        <taxon>Paramuricea</taxon>
    </lineage>
</organism>
<reference evidence="2" key="1">
    <citation type="submission" date="2020-04" db="EMBL/GenBank/DDBJ databases">
        <authorList>
            <person name="Alioto T."/>
            <person name="Alioto T."/>
            <person name="Gomez Garrido J."/>
        </authorList>
    </citation>
    <scope>NUCLEOTIDE SEQUENCE</scope>
    <source>
        <strain evidence="2">A484AB</strain>
    </source>
</reference>
<dbReference type="EMBL" id="CACRXK020006206">
    <property type="protein sequence ID" value="CAB4008712.1"/>
    <property type="molecule type" value="Genomic_DNA"/>
</dbReference>
<sequence>MENFDSEKVEKPTAEVSSGQSEEDDLFAEVDIDGSNENDDLPAKSSSFLRQLNQSLHTMVGSIMEKSLKRLHEDKTPPAKRKKPRLATETTGPEEVEENQSSDEDTRALCGPSNADSAESSQTTNARLEQDTDNCNDSLLSEIENGFSQEDDMGPAITEKLATIINKRWSEKLSDQKLKEKRDQHPRPDNCDRLVAPRINPELWARIDHTAKQLDLRASTNQANLAKAVVVLAKSTDKLLSLYQKDSKPEYRELITLNTDALALLGHASFTSLLFGDDLQGQLTNIRATNKVSNTISDARKQYKNTQQWRPRSDYDNNPSCNINPLSSLQTKIVHFKSGQISKHIAKWHEITSDPEVLGQTYDDCAANVIDTTQLIDNLGFIAHPDQSVFIPTHELDYLGFTLNSKTMQVTITPGKKLNLIETCKELLTKEYPTIREVARHILSGNHAMIMVDNTTAESIIREMGTSLCTGSARLNHLCDNASATESPRTSSLRDPSDPILANTDMVAESNEHDCPTANCLTKKQGTIIPPQPTQQNIWNMNSLKLPKNCY</sequence>
<keyword evidence="3" id="KW-1185">Reference proteome</keyword>
<comment type="caution">
    <text evidence="2">The sequence shown here is derived from an EMBL/GenBank/DDBJ whole genome shotgun (WGS) entry which is preliminary data.</text>
</comment>
<feature type="region of interest" description="Disordered" evidence="1">
    <location>
        <begin position="61"/>
        <end position="130"/>
    </location>
</feature>
<feature type="compositionally biased region" description="Acidic residues" evidence="1">
    <location>
        <begin position="21"/>
        <end position="40"/>
    </location>
</feature>
<feature type="compositionally biased region" description="Basic and acidic residues" evidence="1">
    <location>
        <begin position="1"/>
        <end position="13"/>
    </location>
</feature>